<protein>
    <submittedName>
        <fullName evidence="1">Flagellar protein FlhE</fullName>
    </submittedName>
</protein>
<dbReference type="EMBL" id="SOYS01000006">
    <property type="protein sequence ID" value="NIY48674.1"/>
    <property type="molecule type" value="Genomic_DNA"/>
</dbReference>
<proteinExistence type="predicted"/>
<accession>A0ABX0VPV1</accession>
<organism evidence="1 2">
    <name type="scientific">Cedecea colo</name>
    <dbReference type="NCBI Taxonomy" id="2552946"/>
    <lineage>
        <taxon>Bacteria</taxon>
        <taxon>Pseudomonadati</taxon>
        <taxon>Pseudomonadota</taxon>
        <taxon>Gammaproteobacteria</taxon>
        <taxon>Enterobacterales</taxon>
        <taxon>Enterobacteriaceae</taxon>
        <taxon>Cedecea</taxon>
    </lineage>
</organism>
<dbReference type="Proteomes" id="UP000697927">
    <property type="component" value="Unassembled WGS sequence"/>
</dbReference>
<evidence type="ECO:0000313" key="1">
    <source>
        <dbReference type="EMBL" id="NIY48674.1"/>
    </source>
</evidence>
<keyword evidence="1" id="KW-0282">Flagellum</keyword>
<gene>
    <name evidence="1" type="ORF">E2L00_14455</name>
</gene>
<dbReference type="Pfam" id="PF06366">
    <property type="entry name" value="FlhE"/>
    <property type="match status" value="1"/>
</dbReference>
<name>A0ABX0VPV1_9ENTR</name>
<evidence type="ECO:0000313" key="2">
    <source>
        <dbReference type="Proteomes" id="UP000697927"/>
    </source>
</evidence>
<keyword evidence="1" id="KW-0969">Cilium</keyword>
<dbReference type="InterPro" id="IPR009420">
    <property type="entry name" value="FlhE"/>
</dbReference>
<sequence length="137" mass="14143">MVLAALLFPPAAFATGGAWHQKTAGVVISVGKQTMAGAALSAPADLPASAQASLLAWRVTLLTPPPAGLEIKLCSAATCIKLAGLSGRKKLTAPLSARGPFRFVYSVAGRGQLIPALHVVSNELTVNYRRVIPEPGF</sequence>
<keyword evidence="1" id="KW-0966">Cell projection</keyword>
<keyword evidence="2" id="KW-1185">Reference proteome</keyword>
<comment type="caution">
    <text evidence="1">The sequence shown here is derived from an EMBL/GenBank/DDBJ whole genome shotgun (WGS) entry which is preliminary data.</text>
</comment>
<reference evidence="1 2" key="1">
    <citation type="journal article" date="2020" name="Microorganisms">
        <title>Polyphasic Characterisation of Cedecea colo sp. nov., a New Enteric Bacterium Isolated from the Koala Hindgut.</title>
        <authorList>
            <person name="Boath J.M."/>
            <person name="Dakhal S."/>
            <person name="Van T.T.H."/>
            <person name="Moore R.J."/>
            <person name="Dekiwadia C."/>
            <person name="Macreadie I.G."/>
        </authorList>
    </citation>
    <scope>NUCLEOTIDE SEQUENCE [LARGE SCALE GENOMIC DNA]</scope>
    <source>
        <strain evidence="1 2">ZA</strain>
    </source>
</reference>